<dbReference type="InterPro" id="IPR004518">
    <property type="entry name" value="MazG-like_dom"/>
</dbReference>
<accession>A0A2J6XCX5</accession>
<dbReference type="CDD" id="cd11541">
    <property type="entry name" value="NTP-PPase_u4"/>
    <property type="match status" value="1"/>
</dbReference>
<evidence type="ECO:0000259" key="1">
    <source>
        <dbReference type="Pfam" id="PF03819"/>
    </source>
</evidence>
<dbReference type="Proteomes" id="UP000243376">
    <property type="component" value="Unassembled WGS sequence"/>
</dbReference>
<evidence type="ECO:0000313" key="3">
    <source>
        <dbReference type="Proteomes" id="UP000243376"/>
    </source>
</evidence>
<dbReference type="PANTHER" id="PTHR46523:SF1">
    <property type="entry name" value="DCTP PYROPHOSPHATASE 1"/>
    <property type="match status" value="1"/>
</dbReference>
<protein>
    <submittedName>
        <fullName evidence="2">Nucleotide pyrophosphohydrolase</fullName>
    </submittedName>
</protein>
<dbReference type="Pfam" id="PF03819">
    <property type="entry name" value="MazG"/>
    <property type="match status" value="1"/>
</dbReference>
<feature type="domain" description="NTP pyrophosphohydrolase MazG-like" evidence="1">
    <location>
        <begin position="28"/>
        <end position="98"/>
    </location>
</feature>
<evidence type="ECO:0000313" key="2">
    <source>
        <dbReference type="EMBL" id="PMP85652.1"/>
    </source>
</evidence>
<organism evidence="2 3">
    <name type="scientific">Chloroflexus aggregans</name>
    <dbReference type="NCBI Taxonomy" id="152260"/>
    <lineage>
        <taxon>Bacteria</taxon>
        <taxon>Bacillati</taxon>
        <taxon>Chloroflexota</taxon>
        <taxon>Chloroflexia</taxon>
        <taxon>Chloroflexales</taxon>
        <taxon>Chloroflexineae</taxon>
        <taxon>Chloroflexaceae</taxon>
        <taxon>Chloroflexus</taxon>
    </lineage>
</organism>
<proteinExistence type="predicted"/>
<comment type="caution">
    <text evidence="2">The sequence shown here is derived from an EMBL/GenBank/DDBJ whole genome shotgun (WGS) entry which is preliminary data.</text>
</comment>
<dbReference type="InterPro" id="IPR052555">
    <property type="entry name" value="dCTP_Pyrophosphatase"/>
</dbReference>
<dbReference type="GO" id="GO:0016787">
    <property type="term" value="F:hydrolase activity"/>
    <property type="evidence" value="ECO:0007669"/>
    <property type="project" value="UniProtKB-KW"/>
</dbReference>
<name>A0A2J6XCX5_9CHLR</name>
<dbReference type="AlphaFoldDB" id="A0A2J6XCX5"/>
<dbReference type="PIRSF" id="PIRSF006639">
    <property type="entry name" value="UCP006639_pph"/>
    <property type="match status" value="1"/>
</dbReference>
<reference evidence="2 3" key="1">
    <citation type="submission" date="2018-01" db="EMBL/GenBank/DDBJ databases">
        <title>Metagenomic assembled genomes from two thermal pools in the Uzon Caldera, Kamchatka, Russia.</title>
        <authorList>
            <person name="Wilkins L."/>
            <person name="Ettinger C."/>
        </authorList>
    </citation>
    <scope>NUCLEOTIDE SEQUENCE [LARGE SCALE GENOMIC DNA]</scope>
    <source>
        <strain evidence="2">ZAV-02</strain>
    </source>
</reference>
<keyword evidence="2" id="KW-0378">Hydrolase</keyword>
<dbReference type="Gene3D" id="1.10.287.1080">
    <property type="entry name" value="MazG-like"/>
    <property type="match status" value="1"/>
</dbReference>
<dbReference type="InterPro" id="IPR011379">
    <property type="entry name" value="MazG-related_GP37"/>
</dbReference>
<dbReference type="PANTHER" id="PTHR46523">
    <property type="entry name" value="DCTP PYROPHOSPHATASE 1"/>
    <property type="match status" value="1"/>
</dbReference>
<sequence>MNADEYQQLALRTLAAGLNRQERLTNAALGLTGEAGEVADTVKKHLFHGHPLDREAMMKELGDVLWYAALACDALDTSLSTVMAANIEKLRRRYPEGFSSERSQQRNE</sequence>
<dbReference type="EMBL" id="PNIQ01000151">
    <property type="protein sequence ID" value="PMP85652.1"/>
    <property type="molecule type" value="Genomic_DNA"/>
</dbReference>
<dbReference type="SUPFAM" id="SSF101386">
    <property type="entry name" value="all-alpha NTP pyrophosphatases"/>
    <property type="match status" value="1"/>
</dbReference>
<gene>
    <name evidence="2" type="ORF">C0184_02210</name>
</gene>